<evidence type="ECO:0000313" key="2">
    <source>
        <dbReference type="EMBL" id="MCB4825353.1"/>
    </source>
</evidence>
<dbReference type="Gene3D" id="3.40.50.1110">
    <property type="entry name" value="SGNH hydrolase"/>
    <property type="match status" value="1"/>
</dbReference>
<feature type="domain" description="SGNH hydrolase-type esterase" evidence="1">
    <location>
        <begin position="6"/>
        <end position="184"/>
    </location>
</feature>
<dbReference type="InterPro" id="IPR013830">
    <property type="entry name" value="SGNH_hydro"/>
</dbReference>
<sequence>MGHVVLLGDSVFDNGAYVAPREPDVVQQLRDALPGGWRASLAAVDGAVTGSVPGQLGRLPPDATHLVVSVGGNDALQRQDVLERRVRSVAEALVELGDVRDAFARDYRVMLDAVLGRGLPTAVCTIYDPRFPDPMLQRVAVAALAMFNDVITREAFRRRLPLVDLRLVCSDDEHYANPIEPSARGGARIAAGIAELVTGHDFARRRAEVFARD</sequence>
<organism evidence="2 3">
    <name type="scientific">Roseicella aerolata</name>
    <dbReference type="NCBI Taxonomy" id="2883479"/>
    <lineage>
        <taxon>Bacteria</taxon>
        <taxon>Pseudomonadati</taxon>
        <taxon>Pseudomonadota</taxon>
        <taxon>Alphaproteobacteria</taxon>
        <taxon>Acetobacterales</taxon>
        <taxon>Roseomonadaceae</taxon>
        <taxon>Roseicella</taxon>
    </lineage>
</organism>
<dbReference type="CDD" id="cd00229">
    <property type="entry name" value="SGNH_hydrolase"/>
    <property type="match status" value="1"/>
</dbReference>
<gene>
    <name evidence="2" type="ORF">LHA35_26940</name>
</gene>
<comment type="caution">
    <text evidence="2">The sequence shown here is derived from an EMBL/GenBank/DDBJ whole genome shotgun (WGS) entry which is preliminary data.</text>
</comment>
<keyword evidence="2" id="KW-0378">Hydrolase</keyword>
<dbReference type="EMBL" id="JAJAQI010000085">
    <property type="protein sequence ID" value="MCB4825353.1"/>
    <property type="molecule type" value="Genomic_DNA"/>
</dbReference>
<dbReference type="Pfam" id="PF13472">
    <property type="entry name" value="Lipase_GDSL_2"/>
    <property type="match status" value="1"/>
</dbReference>
<evidence type="ECO:0000259" key="1">
    <source>
        <dbReference type="Pfam" id="PF13472"/>
    </source>
</evidence>
<name>A0A9X1LDN0_9PROT</name>
<dbReference type="GO" id="GO:0016788">
    <property type="term" value="F:hydrolase activity, acting on ester bonds"/>
    <property type="evidence" value="ECO:0007669"/>
    <property type="project" value="UniProtKB-ARBA"/>
</dbReference>
<evidence type="ECO:0000313" key="3">
    <source>
        <dbReference type="Proteomes" id="UP001139311"/>
    </source>
</evidence>
<keyword evidence="3" id="KW-1185">Reference proteome</keyword>
<dbReference type="AlphaFoldDB" id="A0A9X1LDN0"/>
<proteinExistence type="predicted"/>
<dbReference type="InterPro" id="IPR036514">
    <property type="entry name" value="SGNH_hydro_sf"/>
</dbReference>
<dbReference type="Proteomes" id="UP001139311">
    <property type="component" value="Unassembled WGS sequence"/>
</dbReference>
<accession>A0A9X1LDN0</accession>
<dbReference type="RefSeq" id="WP_226614206.1">
    <property type="nucleotide sequence ID" value="NZ_JAJAQI010000085.1"/>
</dbReference>
<reference evidence="2" key="1">
    <citation type="submission" date="2021-10" db="EMBL/GenBank/DDBJ databases">
        <title>Roseicella aerolatum sp. nov., isolated from aerosols of e-waste dismantling site.</title>
        <authorList>
            <person name="Qin T."/>
        </authorList>
    </citation>
    <scope>NUCLEOTIDE SEQUENCE</scope>
    <source>
        <strain evidence="2">GB24</strain>
    </source>
</reference>
<dbReference type="SUPFAM" id="SSF52266">
    <property type="entry name" value="SGNH hydrolase"/>
    <property type="match status" value="1"/>
</dbReference>
<protein>
    <submittedName>
        <fullName evidence="2">SGNH/GDSL hydrolase family protein</fullName>
    </submittedName>
</protein>